<dbReference type="InterPro" id="IPR052340">
    <property type="entry name" value="RNase_Y/CdgJ"/>
</dbReference>
<comment type="caution">
    <text evidence="3">The sequence shown here is derived from an EMBL/GenBank/DDBJ whole genome shotgun (WGS) entry which is preliminary data.</text>
</comment>
<accession>A0A6L9MTB9</accession>
<dbReference type="PANTHER" id="PTHR33525">
    <property type="match status" value="1"/>
</dbReference>
<protein>
    <submittedName>
        <fullName evidence="3">HDOD domain-containing protein</fullName>
    </submittedName>
</protein>
<dbReference type="Proteomes" id="UP000478837">
    <property type="component" value="Unassembled WGS sequence"/>
</dbReference>
<dbReference type="InterPro" id="IPR035919">
    <property type="entry name" value="EAL_sf"/>
</dbReference>
<feature type="domain" description="EAL" evidence="1">
    <location>
        <begin position="1"/>
        <end position="206"/>
    </location>
</feature>
<dbReference type="AlphaFoldDB" id="A0A6L9MTB9"/>
<dbReference type="SUPFAM" id="SSF141868">
    <property type="entry name" value="EAL domain-like"/>
    <property type="match status" value="1"/>
</dbReference>
<dbReference type="InterPro" id="IPR014408">
    <property type="entry name" value="dGMP_Pdiesterase_EAL/HD-GYP"/>
</dbReference>
<keyword evidence="4" id="KW-1185">Reference proteome</keyword>
<evidence type="ECO:0000313" key="4">
    <source>
        <dbReference type="Proteomes" id="UP000478837"/>
    </source>
</evidence>
<proteinExistence type="predicted"/>
<dbReference type="PROSITE" id="PS50883">
    <property type="entry name" value="EAL"/>
    <property type="match status" value="1"/>
</dbReference>
<reference evidence="3 4" key="1">
    <citation type="submission" date="2020-01" db="EMBL/GenBank/DDBJ databases">
        <title>Genomes of bacteria type strains.</title>
        <authorList>
            <person name="Chen J."/>
            <person name="Zhu S."/>
            <person name="Yang J."/>
        </authorList>
    </citation>
    <scope>NUCLEOTIDE SEQUENCE [LARGE SCALE GENOMIC DNA]</scope>
    <source>
        <strain evidence="3 4">LMG 22958</strain>
    </source>
</reference>
<dbReference type="Gene3D" id="3.20.20.450">
    <property type="entry name" value="EAL domain"/>
    <property type="match status" value="1"/>
</dbReference>
<dbReference type="PIRSF" id="PIRSF003180">
    <property type="entry name" value="DiGMPpdiest_YuxH"/>
    <property type="match status" value="1"/>
</dbReference>
<dbReference type="Pfam" id="PF08668">
    <property type="entry name" value="HDOD"/>
    <property type="match status" value="1"/>
</dbReference>
<dbReference type="InterPro" id="IPR001633">
    <property type="entry name" value="EAL_dom"/>
</dbReference>
<name>A0A6L9MTB9_9ALTE</name>
<dbReference type="PROSITE" id="PS51833">
    <property type="entry name" value="HDOD"/>
    <property type="match status" value="1"/>
</dbReference>
<dbReference type="SUPFAM" id="SSF109604">
    <property type="entry name" value="HD-domain/PDEase-like"/>
    <property type="match status" value="1"/>
</dbReference>
<evidence type="ECO:0000313" key="3">
    <source>
        <dbReference type="EMBL" id="NDW21030.1"/>
    </source>
</evidence>
<sequence>MFAFIARQPILDKEKSVFAYELLFRDGKGGAYPEHQEEKSKFIADNFHPLGLDDISGEKTSFITFSTDTLVSRFPTNLNPDSVVVELANPADTSNGLFEACQHIKQMGFKLAIDDPMMIGAEHDIFPLIDIVKVDVSKARFDNRLENIEKHIPRYHDENKKLVAEQVDSQDHFTTCIDLGFDFFQGYFFCQPEARILRQLPASKMNIVDLMAESGKVNFDIDRTTQIIERDATLSFLLLKFINNPTINKRYKITSLKHALNYMGEVEIKKFIALLSLTHIADDKPLEIIHMSLVRAKFFDLLAERRGFKNNPPIAFLVGLFSLLEGLLDQSMSDIVKQLPLADDVNNALLGKNAELNNYSALVRGFESAIWMNVIKQAKLLDIDQKQLHMLYNQAIVWGNGIRSAISTHFPTASAQG</sequence>
<dbReference type="PANTHER" id="PTHR33525:SF4">
    <property type="entry name" value="CYCLIC DI-GMP PHOSPHODIESTERASE CDGJ"/>
    <property type="match status" value="1"/>
</dbReference>
<dbReference type="Pfam" id="PF00563">
    <property type="entry name" value="EAL"/>
    <property type="match status" value="1"/>
</dbReference>
<dbReference type="Gene3D" id="1.10.3210.10">
    <property type="entry name" value="Hypothetical protein af1432"/>
    <property type="match status" value="1"/>
</dbReference>
<feature type="domain" description="HDOD" evidence="2">
    <location>
        <begin position="200"/>
        <end position="387"/>
    </location>
</feature>
<dbReference type="EMBL" id="JAAAWP010000003">
    <property type="protein sequence ID" value="NDW21030.1"/>
    <property type="molecule type" value="Genomic_DNA"/>
</dbReference>
<evidence type="ECO:0000259" key="2">
    <source>
        <dbReference type="PROSITE" id="PS51833"/>
    </source>
</evidence>
<organism evidence="3 4">
    <name type="scientific">Alteromonas hispanica</name>
    <dbReference type="NCBI Taxonomy" id="315421"/>
    <lineage>
        <taxon>Bacteria</taxon>
        <taxon>Pseudomonadati</taxon>
        <taxon>Pseudomonadota</taxon>
        <taxon>Gammaproteobacteria</taxon>
        <taxon>Alteromonadales</taxon>
        <taxon>Alteromonadaceae</taxon>
        <taxon>Alteromonas/Salinimonas group</taxon>
        <taxon>Alteromonas</taxon>
    </lineage>
</organism>
<gene>
    <name evidence="3" type="ORF">GTW09_05825</name>
</gene>
<evidence type="ECO:0000259" key="1">
    <source>
        <dbReference type="PROSITE" id="PS50883"/>
    </source>
</evidence>
<dbReference type="RefSeq" id="WP_163110815.1">
    <property type="nucleotide sequence ID" value="NZ_JAAAWP010000003.1"/>
</dbReference>
<dbReference type="InterPro" id="IPR013976">
    <property type="entry name" value="HDOD"/>
</dbReference>